<evidence type="ECO:0000256" key="6">
    <source>
        <dbReference type="SAM" id="SignalP"/>
    </source>
</evidence>
<dbReference type="OMA" id="NTLETHC"/>
<dbReference type="AlphaFoldDB" id="A0A2G2ZUG7"/>
<reference evidence="7 8" key="1">
    <citation type="journal article" date="2014" name="Nat. Genet.">
        <title>Genome sequence of the hot pepper provides insights into the evolution of pungency in Capsicum species.</title>
        <authorList>
            <person name="Kim S."/>
            <person name="Park M."/>
            <person name="Yeom S.I."/>
            <person name="Kim Y.M."/>
            <person name="Lee J.M."/>
            <person name="Lee H.A."/>
            <person name="Seo E."/>
            <person name="Choi J."/>
            <person name="Cheong K."/>
            <person name="Kim K.T."/>
            <person name="Jung K."/>
            <person name="Lee G.W."/>
            <person name="Oh S.K."/>
            <person name="Bae C."/>
            <person name="Kim S.B."/>
            <person name="Lee H.Y."/>
            <person name="Kim S.Y."/>
            <person name="Kim M.S."/>
            <person name="Kang B.C."/>
            <person name="Jo Y.D."/>
            <person name="Yang H.B."/>
            <person name="Jeong H.J."/>
            <person name="Kang W.H."/>
            <person name="Kwon J.K."/>
            <person name="Shin C."/>
            <person name="Lim J.Y."/>
            <person name="Park J.H."/>
            <person name="Huh J.H."/>
            <person name="Kim J.S."/>
            <person name="Kim B.D."/>
            <person name="Cohen O."/>
            <person name="Paran I."/>
            <person name="Suh M.C."/>
            <person name="Lee S.B."/>
            <person name="Kim Y.K."/>
            <person name="Shin Y."/>
            <person name="Noh S.J."/>
            <person name="Park J."/>
            <person name="Seo Y.S."/>
            <person name="Kwon S.Y."/>
            <person name="Kim H.A."/>
            <person name="Park J.M."/>
            <person name="Kim H.J."/>
            <person name="Choi S.B."/>
            <person name="Bosland P.W."/>
            <person name="Reeves G."/>
            <person name="Jo S.H."/>
            <person name="Lee B.W."/>
            <person name="Cho H.T."/>
            <person name="Choi H.S."/>
            <person name="Lee M.S."/>
            <person name="Yu Y."/>
            <person name="Do Choi Y."/>
            <person name="Park B.S."/>
            <person name="van Deynze A."/>
            <person name="Ashrafi H."/>
            <person name="Hill T."/>
            <person name="Kim W.T."/>
            <person name="Pai H.S."/>
            <person name="Ahn H.K."/>
            <person name="Yeam I."/>
            <person name="Giovannoni J.J."/>
            <person name="Rose J.K."/>
            <person name="Sorensen I."/>
            <person name="Lee S.J."/>
            <person name="Kim R.W."/>
            <person name="Choi I.Y."/>
            <person name="Choi B.S."/>
            <person name="Lim J.S."/>
            <person name="Lee Y.H."/>
            <person name="Choi D."/>
        </authorList>
    </citation>
    <scope>NUCLEOTIDE SEQUENCE [LARGE SCALE GENOMIC DNA]</scope>
    <source>
        <strain evidence="8">cv. CM334</strain>
    </source>
</reference>
<protein>
    <submittedName>
        <fullName evidence="7">Uncharacterized protein</fullName>
    </submittedName>
</protein>
<dbReference type="Proteomes" id="UP000222542">
    <property type="component" value="Unassembled WGS sequence"/>
</dbReference>
<feature type="chain" id="PRO_5043814473" evidence="6">
    <location>
        <begin position="26"/>
        <end position="131"/>
    </location>
</feature>
<comment type="subcellular location">
    <subcellularLocation>
        <location evidence="1">Secreted</location>
    </subcellularLocation>
</comment>
<evidence type="ECO:0000256" key="2">
    <source>
        <dbReference type="ARBA" id="ARBA00005581"/>
    </source>
</evidence>
<comment type="caution">
    <text evidence="7">The sequence shown here is derived from an EMBL/GenBank/DDBJ whole genome shotgun (WGS) entry which is preliminary data.</text>
</comment>
<sequence>MKSFQFNLPIIFLLLTTYSCSLVQSIQFRLKITNELTNTLETHCTLKGVDIGVFPIQPGGMNGYSVNYDNPRQSTIATCALDSGKLHGKFVMFDNIRDSQRCGNNRCEWYVKNDGLYLDIQGKQVFQFRWN</sequence>
<keyword evidence="8" id="KW-1185">Reference proteome</keyword>
<feature type="signal peptide" evidence="6">
    <location>
        <begin position="1"/>
        <end position="25"/>
    </location>
</feature>
<reference evidence="7 8" key="2">
    <citation type="journal article" date="2017" name="Genome Biol.">
        <title>New reference genome sequences of hot pepper reveal the massive evolution of plant disease-resistance genes by retroduplication.</title>
        <authorList>
            <person name="Kim S."/>
            <person name="Park J."/>
            <person name="Yeom S.I."/>
            <person name="Kim Y.M."/>
            <person name="Seo E."/>
            <person name="Kim K.T."/>
            <person name="Kim M.S."/>
            <person name="Lee J.M."/>
            <person name="Cheong K."/>
            <person name="Shin H.S."/>
            <person name="Kim S.B."/>
            <person name="Han K."/>
            <person name="Lee J."/>
            <person name="Park M."/>
            <person name="Lee H.A."/>
            <person name="Lee H.Y."/>
            <person name="Lee Y."/>
            <person name="Oh S."/>
            <person name="Lee J.H."/>
            <person name="Choi E."/>
            <person name="Choi E."/>
            <person name="Lee S.E."/>
            <person name="Jeon J."/>
            <person name="Kim H."/>
            <person name="Choi G."/>
            <person name="Song H."/>
            <person name="Lee J."/>
            <person name="Lee S.C."/>
            <person name="Kwon J.K."/>
            <person name="Lee H.Y."/>
            <person name="Koo N."/>
            <person name="Hong Y."/>
            <person name="Kim R.W."/>
            <person name="Kang W.H."/>
            <person name="Huh J.H."/>
            <person name="Kang B.C."/>
            <person name="Yang T.J."/>
            <person name="Lee Y.H."/>
            <person name="Bennetzen J.L."/>
            <person name="Choi D."/>
        </authorList>
    </citation>
    <scope>NUCLEOTIDE SEQUENCE [LARGE SCALE GENOMIC DNA]</scope>
    <source>
        <strain evidence="8">cv. CM334</strain>
    </source>
</reference>
<dbReference type="Gramene" id="PHT85619">
    <property type="protein sequence ID" value="PHT85619"/>
    <property type="gene ID" value="T459_07725"/>
</dbReference>
<dbReference type="InterPro" id="IPR010264">
    <property type="entry name" value="Self-incomp_S1"/>
</dbReference>
<evidence type="ECO:0000256" key="5">
    <source>
        <dbReference type="ARBA" id="ARBA00022729"/>
    </source>
</evidence>
<keyword evidence="4" id="KW-0964">Secreted</keyword>
<name>A0A2G2ZUG7_CAPAN</name>
<evidence type="ECO:0000256" key="3">
    <source>
        <dbReference type="ARBA" id="ARBA00022471"/>
    </source>
</evidence>
<organism evidence="7 8">
    <name type="scientific">Capsicum annuum</name>
    <name type="common">Capsicum pepper</name>
    <dbReference type="NCBI Taxonomy" id="4072"/>
    <lineage>
        <taxon>Eukaryota</taxon>
        <taxon>Viridiplantae</taxon>
        <taxon>Streptophyta</taxon>
        <taxon>Embryophyta</taxon>
        <taxon>Tracheophyta</taxon>
        <taxon>Spermatophyta</taxon>
        <taxon>Magnoliopsida</taxon>
        <taxon>eudicotyledons</taxon>
        <taxon>Gunneridae</taxon>
        <taxon>Pentapetalae</taxon>
        <taxon>asterids</taxon>
        <taxon>lamiids</taxon>
        <taxon>Solanales</taxon>
        <taxon>Solanaceae</taxon>
        <taxon>Solanoideae</taxon>
        <taxon>Capsiceae</taxon>
        <taxon>Capsicum</taxon>
    </lineage>
</organism>
<gene>
    <name evidence="7" type="ORF">T459_07725</name>
</gene>
<dbReference type="STRING" id="4072.A0A2G2ZUG7"/>
<proteinExistence type="inferred from homology"/>
<evidence type="ECO:0000256" key="4">
    <source>
        <dbReference type="ARBA" id="ARBA00022525"/>
    </source>
</evidence>
<dbReference type="EMBL" id="AYRZ02000003">
    <property type="protein sequence ID" value="PHT85619.1"/>
    <property type="molecule type" value="Genomic_DNA"/>
</dbReference>
<keyword evidence="3" id="KW-0713">Self-incompatibility</keyword>
<accession>A0A2G2ZUG7</accession>
<dbReference type="Pfam" id="PF05938">
    <property type="entry name" value="Self-incomp_S1"/>
    <property type="match status" value="1"/>
</dbReference>
<evidence type="ECO:0000256" key="1">
    <source>
        <dbReference type="ARBA" id="ARBA00004613"/>
    </source>
</evidence>
<keyword evidence="5 6" id="KW-0732">Signal</keyword>
<evidence type="ECO:0000313" key="7">
    <source>
        <dbReference type="EMBL" id="PHT85619.1"/>
    </source>
</evidence>
<dbReference type="GO" id="GO:0060320">
    <property type="term" value="P:rejection of self pollen"/>
    <property type="evidence" value="ECO:0007669"/>
    <property type="project" value="UniProtKB-KW"/>
</dbReference>
<dbReference type="GO" id="GO:0005576">
    <property type="term" value="C:extracellular region"/>
    <property type="evidence" value="ECO:0007669"/>
    <property type="project" value="UniProtKB-SubCell"/>
</dbReference>
<evidence type="ECO:0000313" key="8">
    <source>
        <dbReference type="Proteomes" id="UP000222542"/>
    </source>
</evidence>
<comment type="similarity">
    <text evidence="2">Belongs to the plant self-incompatibility (S1) protein family.</text>
</comment>
<dbReference type="PROSITE" id="PS51257">
    <property type="entry name" value="PROKAR_LIPOPROTEIN"/>
    <property type="match status" value="1"/>
</dbReference>